<evidence type="ECO:0000313" key="2">
    <source>
        <dbReference type="Proteomes" id="UP000198972"/>
    </source>
</evidence>
<dbReference type="STRING" id="670482.SAMN04488542_112137"/>
<name>A0A1G7M2Y6_9BACL</name>
<keyword evidence="2" id="KW-1185">Reference proteome</keyword>
<evidence type="ECO:0008006" key="3">
    <source>
        <dbReference type="Google" id="ProtNLM"/>
    </source>
</evidence>
<dbReference type="Pfam" id="PF10978">
    <property type="entry name" value="DUF2785"/>
    <property type="match status" value="1"/>
</dbReference>
<evidence type="ECO:0000313" key="1">
    <source>
        <dbReference type="EMBL" id="SDF55539.1"/>
    </source>
</evidence>
<sequence>MRVKDRVIQYIHEEKDYRGYVMDKGWAHSMAHIADVIDELGSSALLSADDKFELLEAIRTIICRKNVVYFNLEDERLTSAAVTILRNESFALDQIEAWLREFNSWDKSRIWNEEYLIISNVKNFLASFYFRLSRYDELSVYADMTKETLQGMMLEYI</sequence>
<accession>A0A1G7M2Y6</accession>
<reference evidence="1 2" key="1">
    <citation type="submission" date="2016-10" db="EMBL/GenBank/DDBJ databases">
        <authorList>
            <person name="de Groot N.N."/>
        </authorList>
    </citation>
    <scope>NUCLEOTIDE SEQUENCE [LARGE SCALE GENOMIC DNA]</scope>
    <source>
        <strain evidence="1 2">DSM 28129</strain>
    </source>
</reference>
<protein>
    <recommendedName>
        <fullName evidence="3">DUF2785 domain-containing protein</fullName>
    </recommendedName>
</protein>
<dbReference type="Proteomes" id="UP000198972">
    <property type="component" value="Unassembled WGS sequence"/>
</dbReference>
<dbReference type="EMBL" id="FNBG01000012">
    <property type="protein sequence ID" value="SDF55539.1"/>
    <property type="molecule type" value="Genomic_DNA"/>
</dbReference>
<dbReference type="AlphaFoldDB" id="A0A1G7M2Y6"/>
<dbReference type="InterPro" id="IPR021247">
    <property type="entry name" value="DUF2785"/>
</dbReference>
<gene>
    <name evidence="1" type="ORF">SAMN04488542_112137</name>
</gene>
<organism evidence="1 2">
    <name type="scientific">Fontibacillus panacisegetis</name>
    <dbReference type="NCBI Taxonomy" id="670482"/>
    <lineage>
        <taxon>Bacteria</taxon>
        <taxon>Bacillati</taxon>
        <taxon>Bacillota</taxon>
        <taxon>Bacilli</taxon>
        <taxon>Bacillales</taxon>
        <taxon>Paenibacillaceae</taxon>
        <taxon>Fontibacillus</taxon>
    </lineage>
</organism>
<proteinExistence type="predicted"/>